<dbReference type="CDD" id="cd08981">
    <property type="entry name" value="GH43_Bt1873-like"/>
    <property type="match status" value="1"/>
</dbReference>
<dbReference type="PANTHER" id="PTHR43301">
    <property type="entry name" value="ARABINAN ENDO-1,5-ALPHA-L-ARABINOSIDASE"/>
    <property type="match status" value="1"/>
</dbReference>
<dbReference type="Gene3D" id="2.115.10.20">
    <property type="entry name" value="Glycosyl hydrolase domain, family 43"/>
    <property type="match status" value="1"/>
</dbReference>
<feature type="chain" id="PRO_5042567661" evidence="7">
    <location>
        <begin position="27"/>
        <end position="324"/>
    </location>
</feature>
<comment type="pathway">
    <text evidence="1">Glycan metabolism; L-arabinan degradation.</text>
</comment>
<evidence type="ECO:0000256" key="6">
    <source>
        <dbReference type="RuleBase" id="RU361187"/>
    </source>
</evidence>
<dbReference type="InterPro" id="IPR006710">
    <property type="entry name" value="Glyco_hydro_43"/>
</dbReference>
<evidence type="ECO:0000256" key="2">
    <source>
        <dbReference type="ARBA" id="ARBA00009865"/>
    </source>
</evidence>
<evidence type="ECO:0000256" key="4">
    <source>
        <dbReference type="ARBA" id="ARBA00023295"/>
    </source>
</evidence>
<dbReference type="Pfam" id="PF04616">
    <property type="entry name" value="Glyco_hydro_43"/>
    <property type="match status" value="1"/>
</dbReference>
<feature type="signal peptide" evidence="7">
    <location>
        <begin position="1"/>
        <end position="26"/>
    </location>
</feature>
<gene>
    <name evidence="8" type="ORF">P0Y53_17680</name>
</gene>
<name>A0AAJ5WTR9_9BACT</name>
<dbReference type="SUPFAM" id="SSF75005">
    <property type="entry name" value="Arabinanase/levansucrase/invertase"/>
    <property type="match status" value="1"/>
</dbReference>
<dbReference type="GO" id="GO:0005975">
    <property type="term" value="P:carbohydrate metabolic process"/>
    <property type="evidence" value="ECO:0007669"/>
    <property type="project" value="InterPro"/>
</dbReference>
<comment type="similarity">
    <text evidence="2 6">Belongs to the glycosyl hydrolase 43 family.</text>
</comment>
<proteinExistence type="inferred from homology"/>
<dbReference type="PANTHER" id="PTHR43301:SF3">
    <property type="entry name" value="ARABINAN ENDO-1,5-ALPHA-L-ARABINOSIDASE A-RELATED"/>
    <property type="match status" value="1"/>
</dbReference>
<dbReference type="InterPro" id="IPR050727">
    <property type="entry name" value="GH43_arabinanases"/>
</dbReference>
<keyword evidence="3 6" id="KW-0378">Hydrolase</keyword>
<evidence type="ECO:0000256" key="5">
    <source>
        <dbReference type="PIRSR" id="PIRSR606710-2"/>
    </source>
</evidence>
<keyword evidence="4 6" id="KW-0326">Glycosidase</keyword>
<evidence type="ECO:0000256" key="7">
    <source>
        <dbReference type="SAM" id="SignalP"/>
    </source>
</evidence>
<dbReference type="InterPro" id="IPR023296">
    <property type="entry name" value="Glyco_hydro_beta-prop_sf"/>
</dbReference>
<accession>A0AAJ5WTR9</accession>
<reference evidence="8" key="1">
    <citation type="submission" date="2023-03" db="EMBL/GenBank/DDBJ databases">
        <title>Andean soil-derived lignocellulolytic bacterial consortium as a source of novel taxa and putative plastic-active enzymes.</title>
        <authorList>
            <person name="Diaz-Garcia L."/>
            <person name="Chuvochina M."/>
            <person name="Feuerriegel G."/>
            <person name="Bunk B."/>
            <person name="Sproer C."/>
            <person name="Streit W.R."/>
            <person name="Rodriguez L.M."/>
            <person name="Overmann J."/>
            <person name="Jimenez D.J."/>
        </authorList>
    </citation>
    <scope>NUCLEOTIDE SEQUENCE</scope>
    <source>
        <strain evidence="8">MAG 7</strain>
    </source>
</reference>
<evidence type="ECO:0000256" key="3">
    <source>
        <dbReference type="ARBA" id="ARBA00022801"/>
    </source>
</evidence>
<keyword evidence="7" id="KW-0732">Signal</keyword>
<dbReference type="EMBL" id="CP119311">
    <property type="protein sequence ID" value="WEK34320.1"/>
    <property type="molecule type" value="Genomic_DNA"/>
</dbReference>
<feature type="site" description="Important for catalytic activity, responsible for pKa modulation of the active site Glu and correct orientation of both the proton donor and substrate" evidence="5">
    <location>
        <position position="159"/>
    </location>
</feature>
<sequence>MTKAIRQYSLYLSALVVPFFSCCSTADVKTDVEIIDPNGYNLKVQDMRVRDPFILVDPVSQAYYMQAGNNPGFKVYKSQDLLLWRDLGSSFTPAADFWGKKDFWAPDLYLYKEKYYLFGTFSADGKKRGTSILVADAPQGPFKPLVNKAVTPPNWMCLDGSLFIDNDNKPWIIYCHEWLEVTDGTVVAQRLTDDLKDTASVRQVLFKATDAPWVGSITSGTTTGYITDAPFIHKNDDGSLVMLWSSFRKDGKYAIGQAISRNGNILGPWEQSAESLNDDDGGHAMLFRDLKGRLMISYHAPNSATEKPTIKEVYIKDGKVSLNK</sequence>
<dbReference type="GO" id="GO:0004553">
    <property type="term" value="F:hydrolase activity, hydrolyzing O-glycosyl compounds"/>
    <property type="evidence" value="ECO:0007669"/>
    <property type="project" value="InterPro"/>
</dbReference>
<protein>
    <submittedName>
        <fullName evidence="8">Glycoside hydrolase family 43 protein</fullName>
    </submittedName>
</protein>
<dbReference type="AlphaFoldDB" id="A0AAJ5WTR9"/>
<evidence type="ECO:0000313" key="9">
    <source>
        <dbReference type="Proteomes" id="UP001220610"/>
    </source>
</evidence>
<evidence type="ECO:0000313" key="8">
    <source>
        <dbReference type="EMBL" id="WEK34320.1"/>
    </source>
</evidence>
<evidence type="ECO:0000256" key="1">
    <source>
        <dbReference type="ARBA" id="ARBA00004834"/>
    </source>
</evidence>
<dbReference type="Proteomes" id="UP001220610">
    <property type="component" value="Chromosome"/>
</dbReference>
<organism evidence="8 9">
    <name type="scientific">Candidatus Pseudobacter hemicellulosilyticus</name>
    <dbReference type="NCBI Taxonomy" id="3121375"/>
    <lineage>
        <taxon>Bacteria</taxon>
        <taxon>Pseudomonadati</taxon>
        <taxon>Bacteroidota</taxon>
        <taxon>Chitinophagia</taxon>
        <taxon>Chitinophagales</taxon>
        <taxon>Chitinophagaceae</taxon>
        <taxon>Pseudobacter</taxon>
    </lineage>
</organism>